<reference evidence="1 2" key="1">
    <citation type="journal article" date="2020" name="bioRxiv">
        <title>Sequence and annotation of 42 cannabis genomes reveals extensive copy number variation in cannabinoid synthesis and pathogen resistance genes.</title>
        <authorList>
            <person name="Mckernan K.J."/>
            <person name="Helbert Y."/>
            <person name="Kane L.T."/>
            <person name="Ebling H."/>
            <person name="Zhang L."/>
            <person name="Liu B."/>
            <person name="Eaton Z."/>
            <person name="Mclaughlin S."/>
            <person name="Kingan S."/>
            <person name="Baybayan P."/>
            <person name="Concepcion G."/>
            <person name="Jordan M."/>
            <person name="Riva A."/>
            <person name="Barbazuk W."/>
            <person name="Harkins T."/>
        </authorList>
    </citation>
    <scope>NUCLEOTIDE SEQUENCE [LARGE SCALE GENOMIC DNA]</scope>
    <source>
        <strain evidence="2">cv. Jamaican Lion 4</strain>
        <tissue evidence="1">Leaf</tissue>
    </source>
</reference>
<sequence>MAENSVMSKSLGFIPLGSFQSKWYSNKARESSTLVIPNDMPGHILLPAPNGINSKLLPLKSIELPTNLSALILNPSNPIKKTQRRKDLSKSKASSYLESFLHNQYELIMITTFLAKGSPRKKLRRR</sequence>
<proteinExistence type="predicted"/>
<gene>
    <name evidence="1" type="ORF">G4B88_016544</name>
</gene>
<protein>
    <submittedName>
        <fullName evidence="1">Uncharacterized protein</fullName>
    </submittedName>
</protein>
<organism evidence="1 2">
    <name type="scientific">Cannabis sativa</name>
    <name type="common">Hemp</name>
    <name type="synonym">Marijuana</name>
    <dbReference type="NCBI Taxonomy" id="3483"/>
    <lineage>
        <taxon>Eukaryota</taxon>
        <taxon>Viridiplantae</taxon>
        <taxon>Streptophyta</taxon>
        <taxon>Embryophyta</taxon>
        <taxon>Tracheophyta</taxon>
        <taxon>Spermatophyta</taxon>
        <taxon>Magnoliopsida</taxon>
        <taxon>eudicotyledons</taxon>
        <taxon>Gunneridae</taxon>
        <taxon>Pentapetalae</taxon>
        <taxon>rosids</taxon>
        <taxon>fabids</taxon>
        <taxon>Rosales</taxon>
        <taxon>Cannabaceae</taxon>
        <taxon>Cannabis</taxon>
    </lineage>
</organism>
<dbReference type="EMBL" id="JAATIQ010000060">
    <property type="protein sequence ID" value="KAF4391234.1"/>
    <property type="molecule type" value="Genomic_DNA"/>
</dbReference>
<dbReference type="AlphaFoldDB" id="A0A7J6H7K9"/>
<accession>A0A7J6H7K9</accession>
<name>A0A7J6H7K9_CANSA</name>
<evidence type="ECO:0000313" key="2">
    <source>
        <dbReference type="Proteomes" id="UP000583929"/>
    </source>
</evidence>
<evidence type="ECO:0000313" key="1">
    <source>
        <dbReference type="EMBL" id="KAF4391234.1"/>
    </source>
</evidence>
<dbReference type="Proteomes" id="UP000583929">
    <property type="component" value="Unassembled WGS sequence"/>
</dbReference>
<keyword evidence="2" id="KW-1185">Reference proteome</keyword>
<comment type="caution">
    <text evidence="1">The sequence shown here is derived from an EMBL/GenBank/DDBJ whole genome shotgun (WGS) entry which is preliminary data.</text>
</comment>